<sequence length="278" mass="30688">MNPLLRRGWFDRLVMAGLTLLALAWIAPLLWVLALSFKPNEFLLRHTDVFLAPPYTLANYLDILQTSQVFRWLGNSAAVALLQTVGVLILSSLAGYGFARCEFPGRRALFALVMFGLAVPAQSVFIPLHRLFSDWNLQNTLAGLALPGLAAPFGVYLMTQYFKAIPTELEEAALLDNASRFKTFFSIVLPLTLPAQATLGIFTFLACWNDYLWPLVIATKPEMYTLTRGLASTQTNFAQSEGLGFLMAQAVFAGLPALMLYLFFQRHLVTAVAGTGKS</sequence>
<name>A0A4R3UHP8_ROSSA</name>
<comment type="subunit">
    <text evidence="2 10">The complex is composed of two ATP-binding proteins (UgpC), two transmembrane proteins (UgpA and UgpE) and a solute-binding protein (UgpB).</text>
</comment>
<evidence type="ECO:0000256" key="3">
    <source>
        <dbReference type="ARBA" id="ARBA00020515"/>
    </source>
</evidence>
<organism evidence="12 13">
    <name type="scientific">Roseateles saccharophilus</name>
    <name type="common">Pseudomonas saccharophila</name>
    <dbReference type="NCBI Taxonomy" id="304"/>
    <lineage>
        <taxon>Bacteria</taxon>
        <taxon>Pseudomonadati</taxon>
        <taxon>Pseudomonadota</taxon>
        <taxon>Betaproteobacteria</taxon>
        <taxon>Burkholderiales</taxon>
        <taxon>Sphaerotilaceae</taxon>
        <taxon>Roseateles</taxon>
    </lineage>
</organism>
<keyword evidence="4 9" id="KW-0813">Transport</keyword>
<keyword evidence="7 9" id="KW-1133">Transmembrane helix</keyword>
<dbReference type="SUPFAM" id="SSF161098">
    <property type="entry name" value="MetI-like"/>
    <property type="match status" value="1"/>
</dbReference>
<reference evidence="12 13" key="1">
    <citation type="submission" date="2019-03" db="EMBL/GenBank/DDBJ databases">
        <title>Genomic Encyclopedia of Type Strains, Phase IV (KMG-IV): sequencing the most valuable type-strain genomes for metagenomic binning, comparative biology and taxonomic classification.</title>
        <authorList>
            <person name="Goeker M."/>
        </authorList>
    </citation>
    <scope>NUCLEOTIDE SEQUENCE [LARGE SCALE GENOMIC DNA]</scope>
    <source>
        <strain evidence="12 13">DSM 654</strain>
    </source>
</reference>
<keyword evidence="10" id="KW-0997">Cell inner membrane</keyword>
<evidence type="ECO:0000256" key="9">
    <source>
        <dbReference type="RuleBase" id="RU363032"/>
    </source>
</evidence>
<keyword evidence="8 9" id="KW-0472">Membrane</keyword>
<dbReference type="AlphaFoldDB" id="A0A4R3UHP8"/>
<dbReference type="Gene3D" id="1.10.3720.10">
    <property type="entry name" value="MetI-like"/>
    <property type="match status" value="1"/>
</dbReference>
<evidence type="ECO:0000256" key="7">
    <source>
        <dbReference type="ARBA" id="ARBA00022989"/>
    </source>
</evidence>
<dbReference type="GO" id="GO:0055085">
    <property type="term" value="P:transmembrane transport"/>
    <property type="evidence" value="ECO:0007669"/>
    <property type="project" value="InterPro"/>
</dbReference>
<dbReference type="Proteomes" id="UP000295110">
    <property type="component" value="Unassembled WGS sequence"/>
</dbReference>
<evidence type="ECO:0000256" key="8">
    <source>
        <dbReference type="ARBA" id="ARBA00023136"/>
    </source>
</evidence>
<evidence type="ECO:0000256" key="2">
    <source>
        <dbReference type="ARBA" id="ARBA00011557"/>
    </source>
</evidence>
<protein>
    <recommendedName>
        <fullName evidence="3 10">sn-glycerol-3-phosphate transport system permease protein UgpE</fullName>
    </recommendedName>
</protein>
<keyword evidence="5 10" id="KW-1003">Cell membrane</keyword>
<evidence type="ECO:0000256" key="1">
    <source>
        <dbReference type="ARBA" id="ARBA00004651"/>
    </source>
</evidence>
<dbReference type="PROSITE" id="PS50928">
    <property type="entry name" value="ABC_TM1"/>
    <property type="match status" value="1"/>
</dbReference>
<feature type="domain" description="ABC transmembrane type-1" evidence="11">
    <location>
        <begin position="73"/>
        <end position="264"/>
    </location>
</feature>
<feature type="transmembrane region" description="Helical" evidence="9">
    <location>
        <begin position="77"/>
        <end position="96"/>
    </location>
</feature>
<feature type="transmembrane region" description="Helical" evidence="9">
    <location>
        <begin position="108"/>
        <end position="128"/>
    </location>
</feature>
<evidence type="ECO:0000259" key="11">
    <source>
        <dbReference type="PROSITE" id="PS50928"/>
    </source>
</evidence>
<feature type="transmembrane region" description="Helical" evidence="9">
    <location>
        <begin position="140"/>
        <end position="162"/>
    </location>
</feature>
<evidence type="ECO:0000313" key="13">
    <source>
        <dbReference type="Proteomes" id="UP000295110"/>
    </source>
</evidence>
<comment type="similarity">
    <text evidence="9">Belongs to the binding-protein-dependent transport system permease family.</text>
</comment>
<feature type="transmembrane region" description="Helical" evidence="9">
    <location>
        <begin position="12"/>
        <end position="34"/>
    </location>
</feature>
<evidence type="ECO:0000256" key="4">
    <source>
        <dbReference type="ARBA" id="ARBA00022448"/>
    </source>
</evidence>
<dbReference type="OrthoDB" id="369039at2"/>
<feature type="transmembrane region" description="Helical" evidence="9">
    <location>
        <begin position="183"/>
        <end position="206"/>
    </location>
</feature>
<keyword evidence="13" id="KW-1185">Reference proteome</keyword>
<feature type="transmembrane region" description="Helical" evidence="9">
    <location>
        <begin position="243"/>
        <end position="264"/>
    </location>
</feature>
<dbReference type="PANTHER" id="PTHR43744:SF8">
    <property type="entry name" value="SN-GLYCEROL-3-PHOSPHATE TRANSPORT SYSTEM PERMEASE PROTEIN UGPE"/>
    <property type="match status" value="1"/>
</dbReference>
<dbReference type="CDD" id="cd06261">
    <property type="entry name" value="TM_PBP2"/>
    <property type="match status" value="1"/>
</dbReference>
<evidence type="ECO:0000313" key="12">
    <source>
        <dbReference type="EMBL" id="TCU88953.1"/>
    </source>
</evidence>
<dbReference type="InterPro" id="IPR000515">
    <property type="entry name" value="MetI-like"/>
</dbReference>
<comment type="caution">
    <text evidence="12">The sequence shown here is derived from an EMBL/GenBank/DDBJ whole genome shotgun (WGS) entry which is preliminary data.</text>
</comment>
<keyword evidence="6 9" id="KW-0812">Transmembrane</keyword>
<dbReference type="Pfam" id="PF00528">
    <property type="entry name" value="BPD_transp_1"/>
    <property type="match status" value="1"/>
</dbReference>
<evidence type="ECO:0000256" key="6">
    <source>
        <dbReference type="ARBA" id="ARBA00022692"/>
    </source>
</evidence>
<evidence type="ECO:0000256" key="10">
    <source>
        <dbReference type="RuleBase" id="RU363056"/>
    </source>
</evidence>
<proteinExistence type="inferred from homology"/>
<accession>A0A4R3UHP8</accession>
<dbReference type="GO" id="GO:0005886">
    <property type="term" value="C:plasma membrane"/>
    <property type="evidence" value="ECO:0007669"/>
    <property type="project" value="UniProtKB-SubCell"/>
</dbReference>
<dbReference type="InterPro" id="IPR035906">
    <property type="entry name" value="MetI-like_sf"/>
</dbReference>
<dbReference type="PANTHER" id="PTHR43744">
    <property type="entry name" value="ABC TRANSPORTER PERMEASE PROTEIN MG189-RELATED-RELATED"/>
    <property type="match status" value="1"/>
</dbReference>
<gene>
    <name evidence="10" type="primary">ugpE</name>
    <name evidence="12" type="ORF">EV671_103735</name>
</gene>
<dbReference type="EMBL" id="SMBU01000037">
    <property type="protein sequence ID" value="TCU88953.1"/>
    <property type="molecule type" value="Genomic_DNA"/>
</dbReference>
<comment type="subcellular location">
    <subcellularLocation>
        <location evidence="10">Cell inner membrane</location>
        <topology evidence="10">Multi-pass membrane protein</topology>
    </subcellularLocation>
    <subcellularLocation>
        <location evidence="1 9">Cell membrane</location>
        <topology evidence="1 9">Multi-pass membrane protein</topology>
    </subcellularLocation>
</comment>
<evidence type="ECO:0000256" key="5">
    <source>
        <dbReference type="ARBA" id="ARBA00022475"/>
    </source>
</evidence>
<comment type="function">
    <text evidence="10">Part of the ABC transporter complex UgpBAEC involved in sn-glycerol-3-phosphate (G3P) import. Probably responsible for the translocation of the substrate across the membrane.</text>
</comment>
<dbReference type="RefSeq" id="WP_132575817.1">
    <property type="nucleotide sequence ID" value="NZ_CBCSGL010000042.1"/>
</dbReference>